<dbReference type="Proteomes" id="UP001206925">
    <property type="component" value="Unassembled WGS sequence"/>
</dbReference>
<evidence type="ECO:0000313" key="2">
    <source>
        <dbReference type="Proteomes" id="UP001206925"/>
    </source>
</evidence>
<accession>A0AAD5G408</accession>
<dbReference type="AlphaFoldDB" id="A0AAD5G408"/>
<evidence type="ECO:0000313" key="1">
    <source>
        <dbReference type="EMBL" id="KAI7726838.1"/>
    </source>
</evidence>
<proteinExistence type="predicted"/>
<dbReference type="EMBL" id="JAMZMK010011524">
    <property type="protein sequence ID" value="KAI7726838.1"/>
    <property type="molecule type" value="Genomic_DNA"/>
</dbReference>
<feature type="non-terminal residue" evidence="1">
    <location>
        <position position="1"/>
    </location>
</feature>
<reference evidence="1" key="1">
    <citation type="submission" date="2022-06" db="EMBL/GenBank/DDBJ databases">
        <title>Uncovering the hologenomic basis of an extraordinary plant invasion.</title>
        <authorList>
            <person name="Bieker V.C."/>
            <person name="Martin M.D."/>
            <person name="Gilbert T."/>
            <person name="Hodgins K."/>
            <person name="Battlay P."/>
            <person name="Petersen B."/>
            <person name="Wilson J."/>
        </authorList>
    </citation>
    <scope>NUCLEOTIDE SEQUENCE</scope>
    <source>
        <strain evidence="1">AA19_3_7</strain>
        <tissue evidence="1">Leaf</tissue>
    </source>
</reference>
<comment type="caution">
    <text evidence="1">The sequence shown here is derived from an EMBL/GenBank/DDBJ whole genome shotgun (WGS) entry which is preliminary data.</text>
</comment>
<keyword evidence="2" id="KW-1185">Reference proteome</keyword>
<protein>
    <submittedName>
        <fullName evidence="1">Uncharacterized protein</fullName>
    </submittedName>
</protein>
<name>A0AAD5G408_AMBAR</name>
<sequence length="104" mass="11818">FSSLDSLKVVLPIAEDVIDFKSRFHNNKEDLGRKTCIFELVLDGGFMEGNEPDEKMRNMADVSEERNESGSTANSQLSGFETTLAKSRMRIWIARGENLFKSRQ</sequence>
<gene>
    <name evidence="1" type="ORF">M8C21_022253</name>
</gene>
<feature type="non-terminal residue" evidence="1">
    <location>
        <position position="104"/>
    </location>
</feature>
<organism evidence="1 2">
    <name type="scientific">Ambrosia artemisiifolia</name>
    <name type="common">Common ragweed</name>
    <dbReference type="NCBI Taxonomy" id="4212"/>
    <lineage>
        <taxon>Eukaryota</taxon>
        <taxon>Viridiplantae</taxon>
        <taxon>Streptophyta</taxon>
        <taxon>Embryophyta</taxon>
        <taxon>Tracheophyta</taxon>
        <taxon>Spermatophyta</taxon>
        <taxon>Magnoliopsida</taxon>
        <taxon>eudicotyledons</taxon>
        <taxon>Gunneridae</taxon>
        <taxon>Pentapetalae</taxon>
        <taxon>asterids</taxon>
        <taxon>campanulids</taxon>
        <taxon>Asterales</taxon>
        <taxon>Asteraceae</taxon>
        <taxon>Asteroideae</taxon>
        <taxon>Heliantheae alliance</taxon>
        <taxon>Heliantheae</taxon>
        <taxon>Ambrosia</taxon>
    </lineage>
</organism>